<dbReference type="PANTHER" id="PTHR35317:SF28">
    <property type="entry name" value="ZINC FINGER, CCHC-TYPE, RIBONUCLEASE H-LIKE DOMAIN, GAG-PRE-INTEGRASE DOMAIN PROTEIN-RELATED"/>
    <property type="match status" value="1"/>
</dbReference>
<keyword evidence="3" id="KW-1185">Reference proteome</keyword>
<comment type="caution">
    <text evidence="2">The sequence shown here is derived from an EMBL/GenBank/DDBJ whole genome shotgun (WGS) entry which is preliminary data.</text>
</comment>
<reference evidence="2" key="1">
    <citation type="submission" date="2023-03" db="EMBL/GenBank/DDBJ databases">
        <title>Chromosome-scale reference genome and RAD-based genetic map of yellow starthistle (Centaurea solstitialis) reveal putative structural variation and QTLs associated with invader traits.</title>
        <authorList>
            <person name="Reatini B."/>
            <person name="Cang F.A."/>
            <person name="Jiang Q."/>
            <person name="Mckibben M.T.W."/>
            <person name="Barker M.S."/>
            <person name="Rieseberg L.H."/>
            <person name="Dlugosch K.M."/>
        </authorList>
    </citation>
    <scope>NUCLEOTIDE SEQUENCE</scope>
    <source>
        <strain evidence="2">CAN-66</strain>
        <tissue evidence="2">Leaf</tissue>
    </source>
</reference>
<evidence type="ECO:0000313" key="2">
    <source>
        <dbReference type="EMBL" id="KAJ9546432.1"/>
    </source>
</evidence>
<dbReference type="InterPro" id="IPR025314">
    <property type="entry name" value="DUF4219"/>
</dbReference>
<protein>
    <recommendedName>
        <fullName evidence="1">DUF4219 domain-containing protein</fullName>
    </recommendedName>
</protein>
<organism evidence="2 3">
    <name type="scientific">Centaurea solstitialis</name>
    <name type="common">yellow star-thistle</name>
    <dbReference type="NCBI Taxonomy" id="347529"/>
    <lineage>
        <taxon>Eukaryota</taxon>
        <taxon>Viridiplantae</taxon>
        <taxon>Streptophyta</taxon>
        <taxon>Embryophyta</taxon>
        <taxon>Tracheophyta</taxon>
        <taxon>Spermatophyta</taxon>
        <taxon>Magnoliopsida</taxon>
        <taxon>eudicotyledons</taxon>
        <taxon>Gunneridae</taxon>
        <taxon>Pentapetalae</taxon>
        <taxon>asterids</taxon>
        <taxon>campanulids</taxon>
        <taxon>Asterales</taxon>
        <taxon>Asteraceae</taxon>
        <taxon>Carduoideae</taxon>
        <taxon>Cardueae</taxon>
        <taxon>Centaureinae</taxon>
        <taxon>Centaurea</taxon>
    </lineage>
</organism>
<evidence type="ECO:0000259" key="1">
    <source>
        <dbReference type="Pfam" id="PF13961"/>
    </source>
</evidence>
<sequence>MASNSLSVLQYQTQLPKLNGRNYFHWSIQMKVMFESQDLWQIIEEGLTEPENPTALTAPQMIAEQIFERISVSQTAKESWKLMFKSYRGEEKVKTVRLQTLRCEFDNVTMKET</sequence>
<gene>
    <name evidence="2" type="ORF">OSB04_018975</name>
</gene>
<dbReference type="AlphaFoldDB" id="A0AA38T7V3"/>
<accession>A0AA38T7V3</accession>
<dbReference type="EMBL" id="JARYMX010000005">
    <property type="protein sequence ID" value="KAJ9546432.1"/>
    <property type="molecule type" value="Genomic_DNA"/>
</dbReference>
<feature type="domain" description="DUF4219" evidence="1">
    <location>
        <begin position="18"/>
        <end position="44"/>
    </location>
</feature>
<proteinExistence type="predicted"/>
<name>A0AA38T7V3_9ASTR</name>
<dbReference type="PANTHER" id="PTHR35317">
    <property type="entry name" value="OS04G0629600 PROTEIN"/>
    <property type="match status" value="1"/>
</dbReference>
<dbReference type="Proteomes" id="UP001172457">
    <property type="component" value="Chromosome 5"/>
</dbReference>
<dbReference type="Pfam" id="PF13961">
    <property type="entry name" value="DUF4219"/>
    <property type="match status" value="1"/>
</dbReference>
<evidence type="ECO:0000313" key="3">
    <source>
        <dbReference type="Proteomes" id="UP001172457"/>
    </source>
</evidence>